<feature type="compositionally biased region" description="Polar residues" evidence="1">
    <location>
        <begin position="1345"/>
        <end position="1354"/>
    </location>
</feature>
<feature type="region of interest" description="Disordered" evidence="1">
    <location>
        <begin position="794"/>
        <end position="836"/>
    </location>
</feature>
<feature type="compositionally biased region" description="Polar residues" evidence="1">
    <location>
        <begin position="581"/>
        <end position="598"/>
    </location>
</feature>
<feature type="compositionally biased region" description="Polar residues" evidence="1">
    <location>
        <begin position="71"/>
        <end position="85"/>
    </location>
</feature>
<feature type="compositionally biased region" description="Polar residues" evidence="1">
    <location>
        <begin position="378"/>
        <end position="390"/>
    </location>
</feature>
<proteinExistence type="predicted"/>
<feature type="compositionally biased region" description="Polar residues" evidence="1">
    <location>
        <begin position="1041"/>
        <end position="1071"/>
    </location>
</feature>
<feature type="compositionally biased region" description="Polar residues" evidence="1">
    <location>
        <begin position="94"/>
        <end position="109"/>
    </location>
</feature>
<protein>
    <submittedName>
        <fullName evidence="2">Uncharacterized protein</fullName>
    </submittedName>
</protein>
<feature type="compositionally biased region" description="Polar residues" evidence="1">
    <location>
        <begin position="1390"/>
        <end position="1409"/>
    </location>
</feature>
<feature type="compositionally biased region" description="Polar residues" evidence="1">
    <location>
        <begin position="413"/>
        <end position="423"/>
    </location>
</feature>
<evidence type="ECO:0000313" key="2">
    <source>
        <dbReference type="EMBL" id="KAF2107683.1"/>
    </source>
</evidence>
<feature type="compositionally biased region" description="Basic and acidic residues" evidence="1">
    <location>
        <begin position="824"/>
        <end position="833"/>
    </location>
</feature>
<feature type="compositionally biased region" description="Basic and acidic residues" evidence="1">
    <location>
        <begin position="1411"/>
        <end position="1429"/>
    </location>
</feature>
<feature type="region of interest" description="Disordered" evidence="1">
    <location>
        <begin position="53"/>
        <end position="111"/>
    </location>
</feature>
<feature type="compositionally biased region" description="Polar residues" evidence="1">
    <location>
        <begin position="290"/>
        <end position="302"/>
    </location>
</feature>
<reference evidence="2" key="1">
    <citation type="journal article" date="2020" name="Stud. Mycol.">
        <title>101 Dothideomycetes genomes: a test case for predicting lifestyles and emergence of pathogens.</title>
        <authorList>
            <person name="Haridas S."/>
            <person name="Albert R."/>
            <person name="Binder M."/>
            <person name="Bloem J."/>
            <person name="Labutti K."/>
            <person name="Salamov A."/>
            <person name="Andreopoulos B."/>
            <person name="Baker S."/>
            <person name="Barry K."/>
            <person name="Bills G."/>
            <person name="Bluhm B."/>
            <person name="Cannon C."/>
            <person name="Castanera R."/>
            <person name="Culley D."/>
            <person name="Daum C."/>
            <person name="Ezra D."/>
            <person name="Gonzalez J."/>
            <person name="Henrissat B."/>
            <person name="Kuo A."/>
            <person name="Liang C."/>
            <person name="Lipzen A."/>
            <person name="Lutzoni F."/>
            <person name="Magnuson J."/>
            <person name="Mondo S."/>
            <person name="Nolan M."/>
            <person name="Ohm R."/>
            <person name="Pangilinan J."/>
            <person name="Park H.-J."/>
            <person name="Ramirez L."/>
            <person name="Alfaro M."/>
            <person name="Sun H."/>
            <person name="Tritt A."/>
            <person name="Yoshinaga Y."/>
            <person name="Zwiers L.-H."/>
            <person name="Turgeon B."/>
            <person name="Goodwin S."/>
            <person name="Spatafora J."/>
            <person name="Crous P."/>
            <person name="Grigoriev I."/>
        </authorList>
    </citation>
    <scope>NUCLEOTIDE SEQUENCE</scope>
    <source>
        <strain evidence="2">CBS 627.86</strain>
    </source>
</reference>
<gene>
    <name evidence="2" type="ORF">BDV96DRAFT_293542</name>
</gene>
<dbReference type="Proteomes" id="UP000799770">
    <property type="component" value="Unassembled WGS sequence"/>
</dbReference>
<feature type="region of interest" description="Disordered" evidence="1">
    <location>
        <begin position="727"/>
        <end position="746"/>
    </location>
</feature>
<feature type="region of interest" description="Disordered" evidence="1">
    <location>
        <begin position="1"/>
        <end position="24"/>
    </location>
</feature>
<dbReference type="OrthoDB" id="194139at2759"/>
<organism evidence="2 3">
    <name type="scientific">Lophiotrema nucula</name>
    <dbReference type="NCBI Taxonomy" id="690887"/>
    <lineage>
        <taxon>Eukaryota</taxon>
        <taxon>Fungi</taxon>
        <taxon>Dikarya</taxon>
        <taxon>Ascomycota</taxon>
        <taxon>Pezizomycotina</taxon>
        <taxon>Dothideomycetes</taxon>
        <taxon>Pleosporomycetidae</taxon>
        <taxon>Pleosporales</taxon>
        <taxon>Lophiotremataceae</taxon>
        <taxon>Lophiotrema</taxon>
    </lineage>
</organism>
<feature type="compositionally biased region" description="Pro residues" evidence="1">
    <location>
        <begin position="950"/>
        <end position="959"/>
    </location>
</feature>
<feature type="region of interest" description="Disordered" evidence="1">
    <location>
        <begin position="1254"/>
        <end position="1278"/>
    </location>
</feature>
<feature type="region of interest" description="Disordered" evidence="1">
    <location>
        <begin position="1323"/>
        <end position="1447"/>
    </location>
</feature>
<feature type="compositionally biased region" description="Polar residues" evidence="1">
    <location>
        <begin position="973"/>
        <end position="996"/>
    </location>
</feature>
<feature type="region of interest" description="Disordered" evidence="1">
    <location>
        <begin position="556"/>
        <end position="675"/>
    </location>
</feature>
<feature type="compositionally biased region" description="Basic and acidic residues" evidence="1">
    <location>
        <begin position="565"/>
        <end position="579"/>
    </location>
</feature>
<feature type="compositionally biased region" description="Low complexity" evidence="1">
    <location>
        <begin position="931"/>
        <end position="942"/>
    </location>
</feature>
<sequence length="1470" mass="159817">MLARSSSDAATRMRRSKSTSSVYRPVTAPEYFDPAIAQKHAVAAAQSAFVKAHADGAAARYRSPKPEVIRTKSNASRKSLGSQGSHFPPRESSFKSLQPRQAGQGQGISRHTRAPAQVLEKFPPFQNTLGADYHHVPQPKITISTIDENVRPSSQLKSHRISLASSANSQQIRKTRSMFYASTIQTGSPLPRSHANPTNTYLTTPPSVSTAPDTSRLSGRRSAPLSAPLPSPRLPVTVAPNETVDQARDRYLQGFKERQLQKKPSLFLAPFRKRQDKGKDKAPKPPSSARGVSTTSRRTQVETPLEVVSNHKSQKDKRSLSNSIKEKFKKVFRKSSNTTPPALPVQQIEASRDYFGDYATHAPASSEMNRSLEIPSPTEGQIQRLQSRTPSSDHERPLTTRSPSRPESRESGKSLQSESSFAPSGNSRSSSWASSTVRGRLKDRIKNRLSTVPENKNSISSLAGQPIVISRSIREPAPTSPLASFQDPMHDSLLDVSVGVDPKRVFSALQREIAASGAAPRQYTTFEPASEIDSDVFGATTQKVSCNLVVQDVTPVSSTASHHGGSGDHERLISHRRTESVGGQSTAASKTSTRQTVRGTIRSVKGESAPDSVPDRASSVRGAVRIPRPDTTGSPGLDSPTDTSGGTTGTINFVIGHENPLRPPSRAEHTVTPTPQVLASRREKVEGKWQGMLKPPHQPAETSAANALQIKGKSTFGKIARRAFSSRALKEHGTSKSASSPAQPVDQVETEVIVHETQYAIIPDAQEAPHPPEFQSTPPLKTREMEPAEIAEDSQYTIKPESPRPLKAQQPHWPLSPSIYSRNTDGDSFRRNESMLSFDGMSDGEEDSEGGTIVITSPPFKAVSYPLVRSPDAVRRLEVRHVRPSEEHRNFLRDSLSILDTDVHADPSQPARHARHRRELTQIDVEEEDIAIIVESPEQLSSPEEELAPQLPPQAPSPSPREEKSHNSEIARQDSPQSAEASQTKTSKTSAPSSRKTSPRPPLNTTPSDGSSRSRQTSNSRTSSIMNDRYPILETARQSKRNSAALSQKSRSTPNSSEASSSRKNTPSSRVYSDYSGAHVTAKPDKTSKHVRQRHSRLTGTLDLEKDVSANMHTNSAGKSGGSAKRGRSIHANVLLADHERNASEDAAMKENMVPRTGNMDRIPRHVRTTGALKSLADLSKNRKEALRSLEGLSHNHSSPALSPYTTSAKDVQLKAHANQADSTAQRPALSTIAARTMGRLPLATKSAFELRTSNTPTSASLPLKLTASESPKKRQRHDTMYLVERKQVAGRALEGDTLRMLQDAPLGRDSFDMFQETPWAATGYTGGRDSPLSRPSLAGKQSLHMKTSSSTLALNKEPSPGTEERTIESLLTFPQLSPKRNANKDTPSRAGSVTPSYVTPLSHNSYTRGTGRDTPGHRMAESFVRQREAGSGVGTPANVSPVNQPNVVGFTAFFDPASDRSDASSPAFL</sequence>
<keyword evidence="3" id="KW-1185">Reference proteome</keyword>
<feature type="compositionally biased region" description="Low complexity" evidence="1">
    <location>
        <begin position="1011"/>
        <end position="1024"/>
    </location>
</feature>
<feature type="region of interest" description="Disordered" evidence="1">
    <location>
        <begin position="263"/>
        <end position="322"/>
    </location>
</feature>
<feature type="region of interest" description="Disordered" evidence="1">
    <location>
        <begin position="902"/>
        <end position="1127"/>
    </location>
</feature>
<feature type="region of interest" description="Disordered" evidence="1">
    <location>
        <begin position="185"/>
        <end position="241"/>
    </location>
</feature>
<feature type="compositionally biased region" description="Basic and acidic residues" evidence="1">
    <location>
        <begin position="960"/>
        <end position="972"/>
    </location>
</feature>
<evidence type="ECO:0000313" key="3">
    <source>
        <dbReference type="Proteomes" id="UP000799770"/>
    </source>
</evidence>
<feature type="compositionally biased region" description="Polar residues" evidence="1">
    <location>
        <begin position="195"/>
        <end position="217"/>
    </location>
</feature>
<feature type="compositionally biased region" description="Low complexity" evidence="1">
    <location>
        <begin position="424"/>
        <end position="435"/>
    </location>
</feature>
<feature type="compositionally biased region" description="Polar residues" evidence="1">
    <location>
        <begin position="1438"/>
        <end position="1447"/>
    </location>
</feature>
<name>A0A6A5YL33_9PLEO</name>
<feature type="region of interest" description="Disordered" evidence="1">
    <location>
        <begin position="363"/>
        <end position="438"/>
    </location>
</feature>
<evidence type="ECO:0000256" key="1">
    <source>
        <dbReference type="SAM" id="MobiDB-lite"/>
    </source>
</evidence>
<feature type="compositionally biased region" description="Basic and acidic residues" evidence="1">
    <location>
        <begin position="391"/>
        <end position="412"/>
    </location>
</feature>
<dbReference type="EMBL" id="ML977352">
    <property type="protein sequence ID" value="KAF2107683.1"/>
    <property type="molecule type" value="Genomic_DNA"/>
</dbReference>
<accession>A0A6A5YL33</accession>
<feature type="compositionally biased region" description="Low complexity" evidence="1">
    <location>
        <begin position="636"/>
        <end position="645"/>
    </location>
</feature>